<feature type="compositionally biased region" description="Basic and acidic residues" evidence="9">
    <location>
        <begin position="1281"/>
        <end position="1293"/>
    </location>
</feature>
<dbReference type="Gene3D" id="6.20.240.20">
    <property type="match status" value="1"/>
</dbReference>
<feature type="compositionally biased region" description="Polar residues" evidence="9">
    <location>
        <begin position="1910"/>
        <end position="1926"/>
    </location>
</feature>
<dbReference type="SMART" id="SM00139">
    <property type="entry name" value="MyTH4"/>
    <property type="match status" value="1"/>
</dbReference>
<dbReference type="GO" id="GO:0005524">
    <property type="term" value="F:ATP binding"/>
    <property type="evidence" value="ECO:0007669"/>
    <property type="project" value="UniProtKB-UniRule"/>
</dbReference>
<evidence type="ECO:0000256" key="1">
    <source>
        <dbReference type="ARBA" id="ARBA00004496"/>
    </source>
</evidence>
<keyword evidence="10" id="KW-0812">Transmembrane</keyword>
<dbReference type="Gene3D" id="1.25.40.530">
    <property type="entry name" value="MyTH4 domain"/>
    <property type="match status" value="2"/>
</dbReference>
<dbReference type="InterPro" id="IPR000857">
    <property type="entry name" value="MyTH4_dom"/>
</dbReference>
<keyword evidence="7" id="KW-0009">Actin-binding</keyword>
<feature type="region of interest" description="Disordered" evidence="9">
    <location>
        <begin position="1456"/>
        <end position="1521"/>
    </location>
</feature>
<dbReference type="SUPFAM" id="SSF52540">
    <property type="entry name" value="P-loop containing nucleoside triphosphate hydrolases"/>
    <property type="match status" value="1"/>
</dbReference>
<dbReference type="InterPro" id="IPR011993">
    <property type="entry name" value="PH-like_dom_sf"/>
</dbReference>
<dbReference type="SMART" id="SM00015">
    <property type="entry name" value="IQ"/>
    <property type="match status" value="3"/>
</dbReference>
<dbReference type="Gene3D" id="2.30.29.30">
    <property type="entry name" value="Pleckstrin-homology domain (PH domain)/Phosphotyrosine-binding domain (PTB)"/>
    <property type="match status" value="1"/>
</dbReference>
<evidence type="ECO:0000256" key="10">
    <source>
        <dbReference type="SAM" id="Phobius"/>
    </source>
</evidence>
<feature type="compositionally biased region" description="Basic and acidic residues" evidence="9">
    <location>
        <begin position="2092"/>
        <end position="2114"/>
    </location>
</feature>
<dbReference type="FunFam" id="3.40.850.10:FF:000008">
    <property type="entry name" value="Putative unconventional myosin-IXa"/>
    <property type="match status" value="1"/>
</dbReference>
<dbReference type="PANTHER" id="PTHR22692">
    <property type="entry name" value="MYOSIN VII, XV"/>
    <property type="match status" value="1"/>
</dbReference>
<comment type="similarity">
    <text evidence="7">Belongs to the TRAFAC class myosin-kinesin ATPase superfamily. Myosin family.</text>
</comment>
<feature type="coiled-coil region" evidence="8">
    <location>
        <begin position="916"/>
        <end position="948"/>
    </location>
</feature>
<dbReference type="Gene3D" id="3.40.850.10">
    <property type="entry name" value="Kinesin motor domain"/>
    <property type="match status" value="2"/>
</dbReference>
<feature type="region of interest" description="Disordered" evidence="9">
    <location>
        <begin position="1253"/>
        <end position="1309"/>
    </location>
</feature>
<feature type="compositionally biased region" description="Basic and acidic residues" evidence="9">
    <location>
        <begin position="2156"/>
        <end position="2178"/>
    </location>
</feature>
<feature type="domain" description="MyTH4" evidence="11">
    <location>
        <begin position="1020"/>
        <end position="1169"/>
    </location>
</feature>
<feature type="region of interest" description="Disordered" evidence="9">
    <location>
        <begin position="2014"/>
        <end position="2034"/>
    </location>
</feature>
<evidence type="ECO:0000256" key="8">
    <source>
        <dbReference type="SAM" id="Coils"/>
    </source>
</evidence>
<evidence type="ECO:0000256" key="6">
    <source>
        <dbReference type="ARBA" id="ARBA00023175"/>
    </source>
</evidence>
<feature type="compositionally biased region" description="Polar residues" evidence="9">
    <location>
        <begin position="2337"/>
        <end position="2381"/>
    </location>
</feature>
<dbReference type="PROSITE" id="PS50096">
    <property type="entry name" value="IQ"/>
    <property type="match status" value="3"/>
</dbReference>
<feature type="region of interest" description="Disordered" evidence="9">
    <location>
        <begin position="2148"/>
        <end position="2178"/>
    </location>
</feature>
<dbReference type="Gene3D" id="1.10.10.820">
    <property type="match status" value="1"/>
</dbReference>
<dbReference type="Gene3D" id="1.20.5.190">
    <property type="match status" value="1"/>
</dbReference>
<feature type="binding site" evidence="7">
    <location>
        <begin position="325"/>
        <end position="332"/>
    </location>
    <ligand>
        <name>ATP</name>
        <dbReference type="ChEBI" id="CHEBI:30616"/>
    </ligand>
</feature>
<feature type="compositionally biased region" description="Polar residues" evidence="9">
    <location>
        <begin position="2422"/>
        <end position="2431"/>
    </location>
</feature>
<evidence type="ECO:0000256" key="5">
    <source>
        <dbReference type="ARBA" id="ARBA00023123"/>
    </source>
</evidence>
<dbReference type="GO" id="GO:0016459">
    <property type="term" value="C:myosin complex"/>
    <property type="evidence" value="ECO:0007669"/>
    <property type="project" value="UniProtKB-KW"/>
</dbReference>
<feature type="compositionally biased region" description="Basic and acidic residues" evidence="9">
    <location>
        <begin position="1827"/>
        <end position="1843"/>
    </location>
</feature>
<proteinExistence type="inferred from homology"/>
<organism evidence="13">
    <name type="scientific">Timema poppense</name>
    <name type="common">Walking stick</name>
    <dbReference type="NCBI Taxonomy" id="170557"/>
    <lineage>
        <taxon>Eukaryota</taxon>
        <taxon>Metazoa</taxon>
        <taxon>Ecdysozoa</taxon>
        <taxon>Arthropoda</taxon>
        <taxon>Hexapoda</taxon>
        <taxon>Insecta</taxon>
        <taxon>Pterygota</taxon>
        <taxon>Neoptera</taxon>
        <taxon>Polyneoptera</taxon>
        <taxon>Phasmatodea</taxon>
        <taxon>Timematodea</taxon>
        <taxon>Timematoidea</taxon>
        <taxon>Timematidae</taxon>
        <taxon>Timema</taxon>
    </lineage>
</organism>
<keyword evidence="10" id="KW-1133">Transmembrane helix</keyword>
<feature type="domain" description="Myosin motor" evidence="12">
    <location>
        <begin position="228"/>
        <end position="843"/>
    </location>
</feature>
<evidence type="ECO:0008006" key="14">
    <source>
        <dbReference type="Google" id="ProtNLM"/>
    </source>
</evidence>
<dbReference type="EMBL" id="OD001098">
    <property type="protein sequence ID" value="CAD7400613.1"/>
    <property type="molecule type" value="Genomic_DNA"/>
</dbReference>
<feature type="region of interest" description="Disordered" evidence="9">
    <location>
        <begin position="2078"/>
        <end position="2120"/>
    </location>
</feature>
<dbReference type="SMART" id="SM00242">
    <property type="entry name" value="MYSc"/>
    <property type="match status" value="1"/>
</dbReference>
<dbReference type="GO" id="GO:0003779">
    <property type="term" value="F:actin binding"/>
    <property type="evidence" value="ECO:0007669"/>
    <property type="project" value="UniProtKB-KW"/>
</dbReference>
<evidence type="ECO:0000256" key="7">
    <source>
        <dbReference type="PROSITE-ProRule" id="PRU00782"/>
    </source>
</evidence>
<keyword evidence="10" id="KW-0472">Membrane</keyword>
<keyword evidence="2" id="KW-0963">Cytoplasm</keyword>
<dbReference type="Pfam" id="PF00784">
    <property type="entry name" value="MyTH4"/>
    <property type="match status" value="1"/>
</dbReference>
<feature type="transmembrane region" description="Helical" evidence="10">
    <location>
        <begin position="2906"/>
        <end position="2924"/>
    </location>
</feature>
<feature type="compositionally biased region" description="Basic and acidic residues" evidence="9">
    <location>
        <begin position="2815"/>
        <end position="2829"/>
    </location>
</feature>
<keyword evidence="4 7" id="KW-0067">ATP-binding</keyword>
<dbReference type="PROSITE" id="PS51016">
    <property type="entry name" value="MYTH4"/>
    <property type="match status" value="1"/>
</dbReference>
<evidence type="ECO:0000256" key="3">
    <source>
        <dbReference type="ARBA" id="ARBA00022741"/>
    </source>
</evidence>
<dbReference type="Pfam" id="PF00063">
    <property type="entry name" value="Myosin_head"/>
    <property type="match status" value="2"/>
</dbReference>
<dbReference type="GO" id="GO:0003774">
    <property type="term" value="F:cytoskeletal motor activity"/>
    <property type="evidence" value="ECO:0007669"/>
    <property type="project" value="UniProtKB-UniRule"/>
</dbReference>
<feature type="region of interest" description="Disordered" evidence="9">
    <location>
        <begin position="2815"/>
        <end position="2838"/>
    </location>
</feature>
<keyword evidence="3 7" id="KW-0547">Nucleotide-binding</keyword>
<dbReference type="InterPro" id="IPR051567">
    <property type="entry name" value="Unconventional_Myosin_ATPase"/>
</dbReference>
<feature type="compositionally biased region" description="Low complexity" evidence="9">
    <location>
        <begin position="1844"/>
        <end position="1863"/>
    </location>
</feature>
<sequence>MVPIHVHSSCSPWTVRYKRKVWTLAGLTSGSSRQSWTFNLIGQAGIFSIHNREQLTRLSSELLSLAIVQVSGRLCWPRACVGKYRYVGTASTASGTGWIGLPLRASLWFLDPYRLERSKTKTRKARKPDTWPQTALKLLLLADRPGEQPDMSDQSAHPTARPSLLAVLYTPFTLKGLTLTHNTMTLYYKPYHSAGVFNRRLTKFLGKPQVFTLTSLNGVRKRQDLGQQGIEDMIQLSDLNEASLLWNLKIRYDKELIYTYTGSILVAVNPYKMFDIYGLDMVKKYEGQILGTLPPHLFAVGSAAYSHLSKEGATPVENQVVVISGESGSGKTESTKLVMQYLAAVNKSSSNVITEQILEASPLLESFGNAKTVRNDNSSRFGKYLEVHFKEGVILGAKVTEYLLEKSRIVTQAPEERNYHVFYEMLKGLSEEGKEKYGLLTPEKYFYLNQAILHLGNVYFHRKQLKHGQEGVEIGSDAEIRWTGHLLHLDADGIKRALTMKTTEARNERVFTPLSIDQALDARDAFAKALYNALFSWLVSRINQIVYKGTKRTASISILDIFGFEDFKENSFEQLCINYANENLQFYFNKHIFKLEQQEYAKEKIEWQTITYTSNFPKASDLSFLEKCHYNHALDELYSRPRMSSMEFGVKHYAGQVWYGVDGFLDKNRDTLRPDVVELLISSKMSMLSKMFQYVRSSHEAVKTINKANGRFVTMKPRTPTVAARCNPWFVRCIKPNSEKAPMKFDMPIVLEQLRYTGMLETIRIRKMGYPVRLRFSHFVERYRYLLPQRGKTVQRGTPFRELCRVILDSVAPQSAQGNDYQLGTTRVFLRENLERHLERDRAKILRGAAITLQRHVRGYLARRRYQATKKGALLIQKHVRGWRARTRYNKVRKGVVFAQANFRGKRQRKQYLQLKEELKRRSEVEKIARERAKARQQKEEQERASRAVAGVNHLEIPAELAFIFSKLDDWQPVHSERNLVKVVGGVRSRSERHHLPHDIDYHAFTKFTNIYFKSHLWGMKREPIKTPFLAKSKDMDYQDSLALFKLILRFMNDNNLSGKKEIALGDYIVNKGIVNEKMRDEIVCQLCNQTWKNDNDANNERGWLLMANCLSVFPPSKTLYKYLLKFVSDHGYNGYKALCQRKLLQSARVESNLARNYPPCETLTTAVDSWTTSEELASHVVRERGITECNGWTVSLADESSSADNLSILVKESCGLDYVLDLVSEMELAPAFPVCKNSFLVSGGRVGGARRMGAAEEAPLPSPRRPGVPPPEPPASKQATRKESREMKESNKSGKLRSQSRDHTVEIGLSRKSALNDRYFEDKGRSRSLDNLLEPELPPTHKLESLGLSHSRLNDRYHSMEKVSDSQNDVSMILMNAVSNKEYMTKAEALLEENLESVSQRGDSRKYSLNNSRATDMNGRSNSSVMLDNLPSDLLTRGGSRQDLTLDFEYPDILSSQTRSEDDKGSYIKGHPRQYAGKKAAPGSHSSRAYIETRNSEKSEYGTKSSALSDTSEAPSLASHVRRVRVPSQASDVDQFLDDLFMPVLDGNLDELSDARSLAASLKGGGDKRRKLSDSSVISADYEVAILTGSAASSISRTQATAFSFTPIANMTSPTPVMMSGMMSPPPMMMPTLPLYSQAAQTTAGLSFMGSGGAATMPPFFPGGAPVMPDLTGHSLPQTTAGAQGFMPVPIYNMQGMSLPPYSPLQQPSGPAQQPNVDPSLAAYQQSIQRVFLQSAMAQNMQIQQQLLAQNQALQHMLHQQAQPPIQRSRVRSPAFSKCICEAVGLEQGQTQPCEGLHVMSMSGVPPQMAGLQPAYDSLGRNSKVSFREPENTELWSTEKRQTTPVMPQQQLQQQHPVSSQSPAPPLPPKSRFNSPPQQAQQLYKQETTVKAQVHRSQSPNREFIVSSRKLTPTKTTSHTAFTSVLSELKSRKSSTESSYSFSHKVSSPGVPPPPPPPMPPPPDHGDPSEARPFLDPYGRAKTVRIGKWRWPPPKMENEDSSDSFLQFKLRQHHRKTTPQQQQYNPWPPSEPKEKRVFMGAEYSGELVTDGLENMDSGVDQTVEREFGEHLEGIEWEEFELSESTAPTKEPANRKESRSSRKELQLEGKDKNAIKSFEVGVSRPSPASIGKLRISSEMRSKLEMVTANHSVRATNKPEKPGVLPIKKDESPQRPVKKLEDNRKLLLEQQLSGRWDTVDSVEMVNSAVSKEERSDVQQTNIVRSQVERMEKTTPVSPRFEEKAVSGWDKGSSPISNGWDKGSPPISGVPSSHWDKVISTNAQWDKGGTPAPQWDKGGTPVPQWDKFGLPGTQWDKIGSPGTQWDKVGAPQWDKAGPPTSQWDKIEAPSSQWDKAGPPSSQWDKAGPPTSQWDKVGAPTSQWDKVGGSPGNNWDAGWGEKSTSNSWRPAPPPPPVTPHFIDTSPASRTSSFYSQNNQPTPRSPPPPIQPIKSNRDQYQHHNNINHHSDLFHNTRNEVFSREAFTNQARRIDNDRRSSVSTHLTDRMERIEIEESSEFLKPVDSAPPMVMERRDVDRSVEAIKTKLFGASSAAFFTYNRVSWRLIVRKEVFAPGESLASPLALHLVFCQVVQDVLSGPCVRINREHRAKMKKLLDSYGVTLNNVHSAQQKTTIKKNVVDLAKDWPTYFSRIFAVSGGHQHPAVQLLAVSHSGVRLLRREATPVDETLQVLDTFSFEEIAETSVPKGSAVQIMLTSGGRVLLYTHRANQVHTMIDKYTIDSEKYKNMKYWRKKGESYCTDESTNSLKCEDYCDSNYMVVQCDRKRKEHLTTILETNDYGFNTQGSLSQPRAEHGCLKYDRPDSNYLRSKDGDVGGSESGHDMSPLQRWYEALRRSRRLGVVLVLYRAVRDGKNPLLLYIEMFQGVMAALLAFVGPMWKNARFGPDLPQFWAYMAYIWAYLAHIWVYLGISGTYLGISGVAIVHCLDTQTGSGTRCVTHHWFLCFVTGGAVARRAAVASYPDIGLCSCLQTAILKREWESEMTRLTSR</sequence>
<evidence type="ECO:0000259" key="12">
    <source>
        <dbReference type="PROSITE" id="PS51456"/>
    </source>
</evidence>
<dbReference type="Gene3D" id="1.20.58.530">
    <property type="match status" value="1"/>
</dbReference>
<feature type="region of interest" description="Disordered" evidence="9">
    <location>
        <begin position="1827"/>
        <end position="1977"/>
    </location>
</feature>
<feature type="transmembrane region" description="Helical" evidence="10">
    <location>
        <begin position="2872"/>
        <end position="2894"/>
    </location>
</feature>
<keyword evidence="8" id="KW-0175">Coiled coil</keyword>
<feature type="region of interest" description="Disordered" evidence="9">
    <location>
        <begin position="2224"/>
        <end position="2452"/>
    </location>
</feature>
<dbReference type="PROSITE" id="PS51456">
    <property type="entry name" value="MYOSIN_MOTOR"/>
    <property type="match status" value="1"/>
</dbReference>
<feature type="compositionally biased region" description="Pro residues" evidence="9">
    <location>
        <begin position="1261"/>
        <end position="1275"/>
    </location>
</feature>
<dbReference type="InterPro" id="IPR027417">
    <property type="entry name" value="P-loop_NTPase"/>
</dbReference>
<dbReference type="InterPro" id="IPR036961">
    <property type="entry name" value="Kinesin_motor_dom_sf"/>
</dbReference>
<evidence type="ECO:0000256" key="4">
    <source>
        <dbReference type="ARBA" id="ARBA00022840"/>
    </source>
</evidence>
<evidence type="ECO:0000313" key="13">
    <source>
        <dbReference type="EMBL" id="CAD7400613.1"/>
    </source>
</evidence>
<dbReference type="InterPro" id="IPR001609">
    <property type="entry name" value="Myosin_head_motor_dom-like"/>
</dbReference>
<dbReference type="InterPro" id="IPR000048">
    <property type="entry name" value="IQ_motif_EF-hand-BS"/>
</dbReference>
<comment type="subcellular location">
    <subcellularLocation>
        <location evidence="1">Cytoplasm</location>
    </subcellularLocation>
</comment>
<dbReference type="PRINTS" id="PR00193">
    <property type="entry name" value="MYOSINHEAVY"/>
</dbReference>
<protein>
    <recommendedName>
        <fullName evidence="14">Unconventional myosin-XV</fullName>
    </recommendedName>
</protein>
<evidence type="ECO:0000256" key="2">
    <source>
        <dbReference type="ARBA" id="ARBA00022490"/>
    </source>
</evidence>
<dbReference type="PANTHER" id="PTHR22692:SF26">
    <property type="entry name" value="SH3 DOMAIN-CONTAINING PROTEIN"/>
    <property type="match status" value="1"/>
</dbReference>
<evidence type="ECO:0000259" key="11">
    <source>
        <dbReference type="PROSITE" id="PS51016"/>
    </source>
</evidence>
<reference evidence="13" key="1">
    <citation type="submission" date="2020-11" db="EMBL/GenBank/DDBJ databases">
        <authorList>
            <person name="Tran Van P."/>
        </authorList>
    </citation>
    <scope>NUCLEOTIDE SEQUENCE</scope>
</reference>
<dbReference type="Pfam" id="PF00612">
    <property type="entry name" value="IQ"/>
    <property type="match status" value="2"/>
</dbReference>
<keyword evidence="6 7" id="KW-0505">Motor protein</keyword>
<dbReference type="InterPro" id="IPR059004">
    <property type="entry name" value="MYO15"/>
</dbReference>
<feature type="region of interest" description="Disordered" evidence="9">
    <location>
        <begin position="1398"/>
        <end position="1427"/>
    </location>
</feature>
<dbReference type="Pfam" id="PF26570">
    <property type="entry name" value="MYO15"/>
    <property type="match status" value="1"/>
</dbReference>
<accession>A0A7R9CSF7</accession>
<feature type="region of interest" description="Actin-binding" evidence="7">
    <location>
        <begin position="716"/>
        <end position="738"/>
    </location>
</feature>
<name>A0A7R9CSF7_TIMPO</name>
<dbReference type="Gene3D" id="1.20.120.720">
    <property type="entry name" value="Myosin VI head, motor domain, U50 subdomain"/>
    <property type="match status" value="1"/>
</dbReference>
<feature type="compositionally biased region" description="Polar residues" evidence="9">
    <location>
        <begin position="1873"/>
        <end position="1902"/>
    </location>
</feature>
<feature type="compositionally biased region" description="Pro residues" evidence="9">
    <location>
        <begin position="1951"/>
        <end position="1964"/>
    </location>
</feature>
<dbReference type="InterPro" id="IPR038185">
    <property type="entry name" value="MyTH4_dom_sf"/>
</dbReference>
<feature type="compositionally biased region" description="Polar residues" evidence="9">
    <location>
        <begin position="1503"/>
        <end position="1515"/>
    </location>
</feature>
<dbReference type="GO" id="GO:0005737">
    <property type="term" value="C:cytoplasm"/>
    <property type="evidence" value="ECO:0007669"/>
    <property type="project" value="UniProtKB-SubCell"/>
</dbReference>
<evidence type="ECO:0000256" key="9">
    <source>
        <dbReference type="SAM" id="MobiDB-lite"/>
    </source>
</evidence>
<gene>
    <name evidence="13" type="ORF">TPSB3V08_LOCUS2691</name>
</gene>
<keyword evidence="5 7" id="KW-0518">Myosin</keyword>